<gene>
    <name evidence="1" type="ORF">HFN_0357</name>
</gene>
<dbReference type="Proteomes" id="UP000018143">
    <property type="component" value="Unassembled WGS sequence"/>
</dbReference>
<keyword evidence="2" id="KW-1185">Reference proteome</keyword>
<reference evidence="1 2" key="1">
    <citation type="journal article" date="2013" name="Genome Announc.">
        <title>Draft Genome Sequence of Helicobacter fennelliae Strain MRY12-0050, Isolated from a Bacteremia Patient.</title>
        <authorList>
            <person name="Rimbara E."/>
            <person name="Matsui M."/>
            <person name="Mori S."/>
            <person name="Suzuki S."/>
            <person name="Suzuki M."/>
            <person name="Kim H."/>
            <person name="Sekizuka T."/>
            <person name="Kuroda M."/>
            <person name="Shibayama K."/>
        </authorList>
    </citation>
    <scope>NUCLEOTIDE SEQUENCE [LARGE SCALE GENOMIC DNA]</scope>
    <source>
        <strain evidence="1 2">MRY12-0050</strain>
    </source>
</reference>
<name>T1D1W2_9HELI</name>
<dbReference type="AlphaFoldDB" id="T1D1W2"/>
<accession>T1D1W2</accession>
<protein>
    <submittedName>
        <fullName evidence="1">Uncharacterized protein</fullName>
    </submittedName>
</protein>
<dbReference type="EMBL" id="BASD01000018">
    <property type="protein sequence ID" value="GAD19226.1"/>
    <property type="molecule type" value="Genomic_DNA"/>
</dbReference>
<dbReference type="STRING" id="1325130.HFN_0357"/>
<evidence type="ECO:0000313" key="2">
    <source>
        <dbReference type="Proteomes" id="UP000018143"/>
    </source>
</evidence>
<comment type="caution">
    <text evidence="1">The sequence shown here is derived from an EMBL/GenBank/DDBJ whole genome shotgun (WGS) entry which is preliminary data.</text>
</comment>
<sequence length="42" mass="4853">MSLRDFVKSRGNPESSFFVIASSCKTAWQKKELSLWLIVSQF</sequence>
<organism evidence="1 2">
    <name type="scientific">Helicobacter fennelliae MRY12-0050</name>
    <dbReference type="NCBI Taxonomy" id="1325130"/>
    <lineage>
        <taxon>Bacteria</taxon>
        <taxon>Pseudomonadati</taxon>
        <taxon>Campylobacterota</taxon>
        <taxon>Epsilonproteobacteria</taxon>
        <taxon>Campylobacterales</taxon>
        <taxon>Helicobacteraceae</taxon>
        <taxon>Helicobacter</taxon>
    </lineage>
</organism>
<proteinExistence type="predicted"/>
<evidence type="ECO:0000313" key="1">
    <source>
        <dbReference type="EMBL" id="GAD19226.1"/>
    </source>
</evidence>